<dbReference type="SUPFAM" id="SSF53474">
    <property type="entry name" value="alpha/beta-Hydrolases"/>
    <property type="match status" value="1"/>
</dbReference>
<sequence>MATVALGDARIGFDDFGAGDPVLLLHGFPATRRLWAQVARRLAEAGYRILAPDLVGYGESEPAPGVGVGMVCIIGV</sequence>
<dbReference type="Gene3D" id="3.40.50.1820">
    <property type="entry name" value="alpha/beta hydrolase"/>
    <property type="match status" value="1"/>
</dbReference>
<dbReference type="PRINTS" id="PR00412">
    <property type="entry name" value="EPOXHYDRLASE"/>
</dbReference>
<dbReference type="AlphaFoldDB" id="A0A537LF56"/>
<evidence type="ECO:0000259" key="1">
    <source>
        <dbReference type="Pfam" id="PF00561"/>
    </source>
</evidence>
<accession>A0A537LF56</accession>
<dbReference type="EMBL" id="VBAI01000119">
    <property type="protein sequence ID" value="TMJ10359.1"/>
    <property type="molecule type" value="Genomic_DNA"/>
</dbReference>
<organism evidence="2 5">
    <name type="scientific">Candidatus Segetimicrobium genomatis</name>
    <dbReference type="NCBI Taxonomy" id="2569760"/>
    <lineage>
        <taxon>Bacteria</taxon>
        <taxon>Bacillati</taxon>
        <taxon>Candidatus Sysuimicrobiota</taxon>
        <taxon>Candidatus Sysuimicrobiia</taxon>
        <taxon>Candidatus Sysuimicrobiales</taxon>
        <taxon>Candidatus Segetimicrobiaceae</taxon>
        <taxon>Candidatus Segetimicrobium</taxon>
    </lineage>
</organism>
<dbReference type="EMBL" id="VBAJ01000224">
    <property type="protein sequence ID" value="TMJ06635.1"/>
    <property type="molecule type" value="Genomic_DNA"/>
</dbReference>
<evidence type="ECO:0000313" key="4">
    <source>
        <dbReference type="Proteomes" id="UP000315217"/>
    </source>
</evidence>
<dbReference type="Proteomes" id="UP000318661">
    <property type="component" value="Unassembled WGS sequence"/>
</dbReference>
<comment type="caution">
    <text evidence="2">The sequence shown here is derived from an EMBL/GenBank/DDBJ whole genome shotgun (WGS) entry which is preliminary data.</text>
</comment>
<evidence type="ECO:0000313" key="5">
    <source>
        <dbReference type="Proteomes" id="UP000318661"/>
    </source>
</evidence>
<evidence type="ECO:0000313" key="2">
    <source>
        <dbReference type="EMBL" id="TMJ06635.1"/>
    </source>
</evidence>
<dbReference type="InterPro" id="IPR000073">
    <property type="entry name" value="AB_hydrolase_1"/>
</dbReference>
<proteinExistence type="predicted"/>
<keyword evidence="2" id="KW-0378">Hydrolase</keyword>
<name>A0A537LF56_9BACT</name>
<gene>
    <name evidence="3" type="ORF">E6G98_07670</name>
    <name evidence="2" type="ORF">E6G99_08675</name>
</gene>
<dbReference type="GO" id="GO:0016787">
    <property type="term" value="F:hydrolase activity"/>
    <property type="evidence" value="ECO:0007669"/>
    <property type="project" value="UniProtKB-KW"/>
</dbReference>
<dbReference type="InterPro" id="IPR000639">
    <property type="entry name" value="Epox_hydrolase-like"/>
</dbReference>
<reference evidence="4 5" key="1">
    <citation type="journal article" date="2019" name="Nat. Microbiol.">
        <title>Mediterranean grassland soil C-N compound turnover is dependent on rainfall and depth, and is mediated by genomically divergent microorganisms.</title>
        <authorList>
            <person name="Diamond S."/>
            <person name="Andeer P.F."/>
            <person name="Li Z."/>
            <person name="Crits-Christoph A."/>
            <person name="Burstein D."/>
            <person name="Anantharaman K."/>
            <person name="Lane K.R."/>
            <person name="Thomas B.C."/>
            <person name="Pan C."/>
            <person name="Northen T.R."/>
            <person name="Banfield J.F."/>
        </authorList>
    </citation>
    <scope>NUCLEOTIDE SEQUENCE [LARGE SCALE GENOMIC DNA]</scope>
    <source>
        <strain evidence="3">NP_1</strain>
        <strain evidence="2">NP_2</strain>
    </source>
</reference>
<evidence type="ECO:0000313" key="3">
    <source>
        <dbReference type="EMBL" id="TMJ10359.1"/>
    </source>
</evidence>
<dbReference type="InterPro" id="IPR029058">
    <property type="entry name" value="AB_hydrolase_fold"/>
</dbReference>
<dbReference type="Proteomes" id="UP000315217">
    <property type="component" value="Unassembled WGS sequence"/>
</dbReference>
<feature type="domain" description="AB hydrolase-1" evidence="1">
    <location>
        <begin position="21"/>
        <end position="64"/>
    </location>
</feature>
<protein>
    <submittedName>
        <fullName evidence="2">Alpha/beta fold hydrolase</fullName>
    </submittedName>
</protein>
<dbReference type="Pfam" id="PF00561">
    <property type="entry name" value="Abhydrolase_1"/>
    <property type="match status" value="1"/>
</dbReference>